<dbReference type="EMBL" id="BMGD01000005">
    <property type="protein sequence ID" value="GGB71472.1"/>
    <property type="molecule type" value="Genomic_DNA"/>
</dbReference>
<feature type="compositionally biased region" description="Polar residues" evidence="1">
    <location>
        <begin position="19"/>
        <end position="31"/>
    </location>
</feature>
<feature type="compositionally biased region" description="Acidic residues" evidence="1">
    <location>
        <begin position="87"/>
        <end position="110"/>
    </location>
</feature>
<accession>A0ABQ1JNF1</accession>
<feature type="compositionally biased region" description="Acidic residues" evidence="1">
    <location>
        <begin position="1"/>
        <end position="11"/>
    </location>
</feature>
<protein>
    <recommendedName>
        <fullName evidence="4">Serine kinase/phosphatase</fullName>
    </recommendedName>
</protein>
<dbReference type="RefSeq" id="WP_188515092.1">
    <property type="nucleotide sequence ID" value="NZ_BMGD01000005.1"/>
</dbReference>
<comment type="caution">
    <text evidence="2">The sequence shown here is derived from an EMBL/GenBank/DDBJ whole genome shotgun (WGS) entry which is preliminary data.</text>
</comment>
<feature type="compositionally biased region" description="Basic and acidic residues" evidence="1">
    <location>
        <begin position="35"/>
        <end position="51"/>
    </location>
</feature>
<reference evidence="3" key="1">
    <citation type="journal article" date="2019" name="Int. J. Syst. Evol. Microbiol.">
        <title>The Global Catalogue of Microorganisms (GCM) 10K type strain sequencing project: providing services to taxonomists for standard genome sequencing and annotation.</title>
        <authorList>
            <consortium name="The Broad Institute Genomics Platform"/>
            <consortium name="The Broad Institute Genome Sequencing Center for Infectious Disease"/>
            <person name="Wu L."/>
            <person name="Ma J."/>
        </authorList>
    </citation>
    <scope>NUCLEOTIDE SEQUENCE [LARGE SCALE GENOMIC DNA]</scope>
    <source>
        <strain evidence="3">CGMCC 1.12851</strain>
    </source>
</reference>
<keyword evidence="3" id="KW-1185">Reference proteome</keyword>
<sequence length="119" mass="12944">MADTLPDDNSDLNDSSDTINQSQQDDSSANNVAEDAMHKDRDPSEDSEKGGSEGLSVVPQDEPDLVDRMDQMVSSGHIDRGAFDNERNDDDEESPLGTLDPDEDDSPDDTDMTKFGNHG</sequence>
<evidence type="ECO:0008006" key="4">
    <source>
        <dbReference type="Google" id="ProtNLM"/>
    </source>
</evidence>
<organism evidence="2 3">
    <name type="scientific">Blastomonas aquatica</name>
    <dbReference type="NCBI Taxonomy" id="1510276"/>
    <lineage>
        <taxon>Bacteria</taxon>
        <taxon>Pseudomonadati</taxon>
        <taxon>Pseudomonadota</taxon>
        <taxon>Alphaproteobacteria</taxon>
        <taxon>Sphingomonadales</taxon>
        <taxon>Sphingomonadaceae</taxon>
        <taxon>Blastomonas</taxon>
    </lineage>
</organism>
<evidence type="ECO:0000256" key="1">
    <source>
        <dbReference type="SAM" id="MobiDB-lite"/>
    </source>
</evidence>
<evidence type="ECO:0000313" key="3">
    <source>
        <dbReference type="Proteomes" id="UP000614261"/>
    </source>
</evidence>
<evidence type="ECO:0000313" key="2">
    <source>
        <dbReference type="EMBL" id="GGB71472.1"/>
    </source>
</evidence>
<gene>
    <name evidence="2" type="ORF">GCM10010833_28330</name>
</gene>
<dbReference type="Proteomes" id="UP000614261">
    <property type="component" value="Unassembled WGS sequence"/>
</dbReference>
<proteinExistence type="predicted"/>
<feature type="compositionally biased region" description="Basic and acidic residues" evidence="1">
    <location>
        <begin position="77"/>
        <end position="86"/>
    </location>
</feature>
<feature type="region of interest" description="Disordered" evidence="1">
    <location>
        <begin position="1"/>
        <end position="119"/>
    </location>
</feature>
<name>A0ABQ1JNF1_9SPHN</name>